<evidence type="ECO:0000313" key="1">
    <source>
        <dbReference type="EMBL" id="KAF2540088.1"/>
    </source>
</evidence>
<gene>
    <name evidence="1" type="ORF">F2Q68_00031685</name>
</gene>
<name>A0A8S9G6X8_BRACR</name>
<comment type="caution">
    <text evidence="1">The sequence shown here is derived from an EMBL/GenBank/DDBJ whole genome shotgun (WGS) entry which is preliminary data.</text>
</comment>
<dbReference type="EMBL" id="QGKW02002005">
    <property type="protein sequence ID" value="KAF2540088.1"/>
    <property type="molecule type" value="Genomic_DNA"/>
</dbReference>
<protein>
    <submittedName>
        <fullName evidence="1">Uncharacterized protein</fullName>
    </submittedName>
</protein>
<sequence length="115" mass="12371">MVRRGASGEANSIAMNSGSNALVGKKTKDVPTSAAVENSKLIELMCGCGEDMTGIQQYYVLPHGTGRVVPTVEKLRRPIEMDATVQKRGNRKGEPVTECKHRYDVAGKDAVNAHS</sequence>
<accession>A0A8S9G6X8</accession>
<dbReference type="Proteomes" id="UP000712281">
    <property type="component" value="Unassembled WGS sequence"/>
</dbReference>
<organism evidence="1 2">
    <name type="scientific">Brassica cretica</name>
    <name type="common">Mustard</name>
    <dbReference type="NCBI Taxonomy" id="69181"/>
    <lineage>
        <taxon>Eukaryota</taxon>
        <taxon>Viridiplantae</taxon>
        <taxon>Streptophyta</taxon>
        <taxon>Embryophyta</taxon>
        <taxon>Tracheophyta</taxon>
        <taxon>Spermatophyta</taxon>
        <taxon>Magnoliopsida</taxon>
        <taxon>eudicotyledons</taxon>
        <taxon>Gunneridae</taxon>
        <taxon>Pentapetalae</taxon>
        <taxon>rosids</taxon>
        <taxon>malvids</taxon>
        <taxon>Brassicales</taxon>
        <taxon>Brassicaceae</taxon>
        <taxon>Brassiceae</taxon>
        <taxon>Brassica</taxon>
    </lineage>
</organism>
<proteinExistence type="predicted"/>
<evidence type="ECO:0000313" key="2">
    <source>
        <dbReference type="Proteomes" id="UP000712281"/>
    </source>
</evidence>
<dbReference type="AlphaFoldDB" id="A0A8S9G6X8"/>
<reference evidence="1" key="1">
    <citation type="submission" date="2019-12" db="EMBL/GenBank/DDBJ databases">
        <title>Genome sequencing and annotation of Brassica cretica.</title>
        <authorList>
            <person name="Studholme D.J."/>
            <person name="Sarris P.F."/>
        </authorList>
    </citation>
    <scope>NUCLEOTIDE SEQUENCE</scope>
    <source>
        <strain evidence="1">PFS-001/15</strain>
        <tissue evidence="1">Leaf</tissue>
    </source>
</reference>